<feature type="compositionally biased region" description="Polar residues" evidence="1">
    <location>
        <begin position="120"/>
        <end position="135"/>
    </location>
</feature>
<gene>
    <name evidence="2" type="ORF">CVT26_004058</name>
</gene>
<comment type="caution">
    <text evidence="2">The sequence shown here is derived from an EMBL/GenBank/DDBJ whole genome shotgun (WGS) entry which is preliminary data.</text>
</comment>
<dbReference type="AlphaFoldDB" id="A0A409YML6"/>
<dbReference type="InParanoid" id="A0A409YML6"/>
<proteinExistence type="predicted"/>
<keyword evidence="3" id="KW-1185">Reference proteome</keyword>
<feature type="region of interest" description="Disordered" evidence="1">
    <location>
        <begin position="108"/>
        <end position="139"/>
    </location>
</feature>
<evidence type="ECO:0000313" key="2">
    <source>
        <dbReference type="EMBL" id="PPR04268.1"/>
    </source>
</evidence>
<feature type="region of interest" description="Disordered" evidence="1">
    <location>
        <begin position="152"/>
        <end position="172"/>
    </location>
</feature>
<accession>A0A409YML6</accession>
<reference evidence="2 3" key="1">
    <citation type="journal article" date="2018" name="Evol. Lett.">
        <title>Horizontal gene cluster transfer increased hallucinogenic mushroom diversity.</title>
        <authorList>
            <person name="Reynolds H.T."/>
            <person name="Vijayakumar V."/>
            <person name="Gluck-Thaler E."/>
            <person name="Korotkin H.B."/>
            <person name="Matheny P.B."/>
            <person name="Slot J.C."/>
        </authorList>
    </citation>
    <scope>NUCLEOTIDE SEQUENCE [LARGE SCALE GENOMIC DNA]</scope>
    <source>
        <strain evidence="2 3">SRW20</strain>
    </source>
</reference>
<protein>
    <submittedName>
        <fullName evidence="2">Uncharacterized protein</fullName>
    </submittedName>
</protein>
<dbReference type="Proteomes" id="UP000284706">
    <property type="component" value="Unassembled WGS sequence"/>
</dbReference>
<feature type="compositionally biased region" description="Pro residues" evidence="1">
    <location>
        <begin position="298"/>
        <end position="307"/>
    </location>
</feature>
<feature type="region of interest" description="Disordered" evidence="1">
    <location>
        <begin position="284"/>
        <end position="328"/>
    </location>
</feature>
<dbReference type="OrthoDB" id="3067187at2759"/>
<sequence>MEESPGLFLFSASTNKASPSARIISAALSALSTASVYSQDSWQGDKSPFAPILVPPPQLQAQQYLSVRADTRRHAIALSPSVQWENLLEDAEDGLFEVALNTPLPQSAAHVEHDKAAPDSNPTKVAHSPTTSVASESLPDIPVIKLEDLSGGPAVGKLHKKKPSPSEDMGEKASKRVSKHARAFGKVMGHLSLQPSKRDPMAANKRRNTTPVVAGNRASQEYKLPELKQGMMASPIRMSFIAKSGAEPLVIPGIGQAVPVPTQVHYLKASQVRQTLPANPRPEALAPEAVRKTLAPIPRRPNTPPLPATLLPTTVTGKKGHRRYKSSPAVPEFDFNAKRRDWEREDVPPLPVMPPLATLDLSVSRTRAMSVTARVAPSVPFVRAVDSPFPGYNIHRPREGLVT</sequence>
<organism evidence="2 3">
    <name type="scientific">Gymnopilus dilepis</name>
    <dbReference type="NCBI Taxonomy" id="231916"/>
    <lineage>
        <taxon>Eukaryota</taxon>
        <taxon>Fungi</taxon>
        <taxon>Dikarya</taxon>
        <taxon>Basidiomycota</taxon>
        <taxon>Agaricomycotina</taxon>
        <taxon>Agaricomycetes</taxon>
        <taxon>Agaricomycetidae</taxon>
        <taxon>Agaricales</taxon>
        <taxon>Agaricineae</taxon>
        <taxon>Hymenogastraceae</taxon>
        <taxon>Gymnopilus</taxon>
    </lineage>
</organism>
<evidence type="ECO:0000313" key="3">
    <source>
        <dbReference type="Proteomes" id="UP000284706"/>
    </source>
</evidence>
<evidence type="ECO:0000256" key="1">
    <source>
        <dbReference type="SAM" id="MobiDB-lite"/>
    </source>
</evidence>
<dbReference type="EMBL" id="NHYE01000644">
    <property type="protein sequence ID" value="PPR04268.1"/>
    <property type="molecule type" value="Genomic_DNA"/>
</dbReference>
<name>A0A409YML6_9AGAR</name>